<proteinExistence type="predicted"/>
<evidence type="ECO:0008006" key="4">
    <source>
        <dbReference type="Google" id="ProtNLM"/>
    </source>
</evidence>
<feature type="transmembrane region" description="Helical" evidence="1">
    <location>
        <begin position="20"/>
        <end position="42"/>
    </location>
</feature>
<dbReference type="EMBL" id="CP036289">
    <property type="protein sequence ID" value="QDU74481.1"/>
    <property type="molecule type" value="Genomic_DNA"/>
</dbReference>
<keyword evidence="3" id="KW-1185">Reference proteome</keyword>
<name>A0A518C5J7_9BACT</name>
<evidence type="ECO:0000313" key="3">
    <source>
        <dbReference type="Proteomes" id="UP000318626"/>
    </source>
</evidence>
<reference evidence="3" key="1">
    <citation type="submission" date="2019-02" db="EMBL/GenBank/DDBJ databases">
        <title>Deep-cultivation of Planctomycetes and their phenomic and genomic characterization uncovers novel biology.</title>
        <authorList>
            <person name="Wiegand S."/>
            <person name="Jogler M."/>
            <person name="Boedeker C."/>
            <person name="Pinto D."/>
            <person name="Vollmers J."/>
            <person name="Rivas-Marin E."/>
            <person name="Kohn T."/>
            <person name="Peeters S.H."/>
            <person name="Heuer A."/>
            <person name="Rast P."/>
            <person name="Oberbeckmann S."/>
            <person name="Bunk B."/>
            <person name="Jeske O."/>
            <person name="Meyerdierks A."/>
            <person name="Storesund J.E."/>
            <person name="Kallscheuer N."/>
            <person name="Luecker S."/>
            <person name="Lage O.M."/>
            <person name="Pohl T."/>
            <person name="Merkel B.J."/>
            <person name="Hornburger P."/>
            <person name="Mueller R.-W."/>
            <person name="Bruemmer F."/>
            <person name="Labrenz M."/>
            <person name="Spormann A.M."/>
            <person name="Op den Camp H."/>
            <person name="Overmann J."/>
            <person name="Amann R."/>
            <person name="Jetten M.S.M."/>
            <person name="Mascher T."/>
            <person name="Medema M.H."/>
            <person name="Devos D.P."/>
            <person name="Kaster A.-K."/>
            <person name="Ovreas L."/>
            <person name="Rohde M."/>
            <person name="Galperin M.Y."/>
            <person name="Jogler C."/>
        </authorList>
    </citation>
    <scope>NUCLEOTIDE SEQUENCE [LARGE SCALE GENOMIC DNA]</scope>
    <source>
        <strain evidence="3">Pan97</strain>
    </source>
</reference>
<evidence type="ECO:0000256" key="1">
    <source>
        <dbReference type="SAM" id="Phobius"/>
    </source>
</evidence>
<protein>
    <recommendedName>
        <fullName evidence="4">DUF5673 domain-containing protein</fullName>
    </recommendedName>
</protein>
<accession>A0A518C5J7</accession>
<gene>
    <name evidence="2" type="ORF">Pan97_14890</name>
</gene>
<keyword evidence="1" id="KW-1133">Transmembrane helix</keyword>
<dbReference type="KEGG" id="bvo:Pan97_14890"/>
<dbReference type="RefSeq" id="WP_144971436.1">
    <property type="nucleotide sequence ID" value="NZ_CP036289.1"/>
</dbReference>
<dbReference type="AlphaFoldDB" id="A0A518C5J7"/>
<dbReference type="Proteomes" id="UP000318626">
    <property type="component" value="Chromosome"/>
</dbReference>
<sequence>MASEPELELLDERPQQFGLIHLMGLMTVLALAFALLAPLFRAMSGRQAIYVLLILLIEAAIVAGSYVYTSSRRQKLLAAAGRRVGQSNFGMAKSRAFGRLATVCGLLFVAIGQVCFTIMAIWMSYDHFPWMLLVSQFQLGVFASNAMMQLRWDRDFGAIEFFENGIADATHQFTPWERIVVRPSKLYEHGVNLHVQSAIKHGGATMMTIFVSDELKQYLLKHHGEETS</sequence>
<evidence type="ECO:0000313" key="2">
    <source>
        <dbReference type="EMBL" id="QDU74481.1"/>
    </source>
</evidence>
<feature type="transmembrane region" description="Helical" evidence="1">
    <location>
        <begin position="48"/>
        <end position="68"/>
    </location>
</feature>
<keyword evidence="1" id="KW-0812">Transmembrane</keyword>
<feature type="transmembrane region" description="Helical" evidence="1">
    <location>
        <begin position="100"/>
        <end position="122"/>
    </location>
</feature>
<dbReference type="OrthoDB" id="284719at2"/>
<keyword evidence="1" id="KW-0472">Membrane</keyword>
<organism evidence="2 3">
    <name type="scientific">Bremerella volcania</name>
    <dbReference type="NCBI Taxonomy" id="2527984"/>
    <lineage>
        <taxon>Bacteria</taxon>
        <taxon>Pseudomonadati</taxon>
        <taxon>Planctomycetota</taxon>
        <taxon>Planctomycetia</taxon>
        <taxon>Pirellulales</taxon>
        <taxon>Pirellulaceae</taxon>
        <taxon>Bremerella</taxon>
    </lineage>
</organism>